<evidence type="ECO:0000313" key="2">
    <source>
        <dbReference type="Proteomes" id="UP001213039"/>
    </source>
</evidence>
<gene>
    <name evidence="1" type="ORF">Me_995_000011</name>
</gene>
<keyword evidence="2" id="KW-1185">Reference proteome</keyword>
<dbReference type="Proteomes" id="UP001213039">
    <property type="component" value="Chromosome"/>
</dbReference>
<organism evidence="1 2">
    <name type="scientific">Mycoplasmopsis edwardii</name>
    <dbReference type="NCBI Taxonomy" id="53558"/>
    <lineage>
        <taxon>Bacteria</taxon>
        <taxon>Bacillati</taxon>
        <taxon>Mycoplasmatota</taxon>
        <taxon>Mycoplasmoidales</taxon>
        <taxon>Metamycoplasmataceae</taxon>
        <taxon>Mycoplasmopsis</taxon>
    </lineage>
</organism>
<accession>A0ACD4PHK3</accession>
<protein>
    <submittedName>
        <fullName evidence="1">Uncharacterized protein</fullName>
    </submittedName>
</protein>
<reference evidence="1" key="1">
    <citation type="submission" date="2022-12" db="EMBL/GenBank/DDBJ databases">
        <authorList>
            <consortium name="Asia Pacific Centre for Animal Health"/>
            <person name="Klose S.M."/>
            <person name="Legione A.R."/>
            <person name="Monotti I."/>
            <person name="Bushell R."/>
            <person name="Marenda M.S."/>
            <person name="Sugiyama T."/>
            <person name="Browning G.F."/>
            <person name="Vaz P.K."/>
        </authorList>
    </citation>
    <scope>NUCLEOTIDE SEQUENCE</scope>
    <source>
        <strain evidence="1">Felid995</strain>
    </source>
</reference>
<name>A0ACD4PHK3_9BACT</name>
<proteinExistence type="predicted"/>
<evidence type="ECO:0000313" key="1">
    <source>
        <dbReference type="EMBL" id="WBP84065.1"/>
    </source>
</evidence>
<dbReference type="EMBL" id="CP114370">
    <property type="protein sequence ID" value="WBP84065.1"/>
    <property type="molecule type" value="Genomic_DNA"/>
</dbReference>
<sequence length="167" mass="19601">MYKYKDIIDDVDVITIRSIDVVSIYDAFRKVMGIALSESDSLFHDLTWNNFTRNDRFLAVANKYIFDLFSFLSQKEYKGQNAKRKESFAKIQNFFTEDNSSFEENKNVKSILEEAKNIFRLAKLDGAANDVIILVDEFNIFKNEEDRKKFEKIYFTFEAFNGCDIPS</sequence>